<evidence type="ECO:0000313" key="2">
    <source>
        <dbReference type="Proteomes" id="UP000460298"/>
    </source>
</evidence>
<dbReference type="Gene3D" id="1.10.150.240">
    <property type="entry name" value="Putative phosphatase, domain 2"/>
    <property type="match status" value="1"/>
</dbReference>
<dbReference type="Proteomes" id="UP000460298">
    <property type="component" value="Unassembled WGS sequence"/>
</dbReference>
<dbReference type="GO" id="GO:0016787">
    <property type="term" value="F:hydrolase activity"/>
    <property type="evidence" value="ECO:0007669"/>
    <property type="project" value="UniProtKB-KW"/>
</dbReference>
<dbReference type="AlphaFoldDB" id="A0A833H509"/>
<dbReference type="Gene3D" id="3.40.50.1000">
    <property type="entry name" value="HAD superfamily/HAD-like"/>
    <property type="match status" value="1"/>
</dbReference>
<protein>
    <submittedName>
        <fullName evidence="1">HAD hydrolase-like protein</fullName>
    </submittedName>
</protein>
<dbReference type="InterPro" id="IPR044999">
    <property type="entry name" value="CbbY-like"/>
</dbReference>
<dbReference type="Pfam" id="PF13419">
    <property type="entry name" value="HAD_2"/>
    <property type="match status" value="1"/>
</dbReference>
<sequence length="247" mass="27901">MRLQAVLFDLDGTIAETETVHLQCFNEAFQHFGLPYRWTYDEYRSLLEIAGGRERIRHFFEKLDNPPDHLRDLAAGLHKLKNELYVERMEAGFQIRPGVRRLLEEALVCDITCGLTTTTSRVNVDPLLRYSLAEDYSKYFAFLLTGTEIRHKKPDPAIYITARQMLLEQNRKNIIVIEDSHIGLVAARSAGLPVLITQNEFTGHHDFSGAAAVLSDLGDPGTPARLINGPALLNDYVDLAYLDCLTV</sequence>
<organism evidence="1 2">
    <name type="scientific">Leptonema illini</name>
    <dbReference type="NCBI Taxonomy" id="183"/>
    <lineage>
        <taxon>Bacteria</taxon>
        <taxon>Pseudomonadati</taxon>
        <taxon>Spirochaetota</taxon>
        <taxon>Spirochaetia</taxon>
        <taxon>Leptospirales</taxon>
        <taxon>Leptospiraceae</taxon>
        <taxon>Leptonema</taxon>
    </lineage>
</organism>
<name>A0A833H509_9LEPT</name>
<reference evidence="1 2" key="1">
    <citation type="submission" date="2019-10" db="EMBL/GenBank/DDBJ databases">
        <title>Extracellular Electron Transfer in a Candidatus Methanoperedens spp. Enrichment Culture.</title>
        <authorList>
            <person name="Berger S."/>
            <person name="Rangel Shaw D."/>
            <person name="Berben T."/>
            <person name="In 'T Zandt M."/>
            <person name="Frank J."/>
            <person name="Reimann J."/>
            <person name="Jetten M.S.M."/>
            <person name="Welte C.U."/>
        </authorList>
    </citation>
    <scope>NUCLEOTIDE SEQUENCE [LARGE SCALE GENOMIC DNA]</scope>
    <source>
        <strain evidence="1">SB12</strain>
    </source>
</reference>
<dbReference type="InterPro" id="IPR023198">
    <property type="entry name" value="PGP-like_dom2"/>
</dbReference>
<evidence type="ECO:0000313" key="1">
    <source>
        <dbReference type="EMBL" id="KAB2935447.1"/>
    </source>
</evidence>
<proteinExistence type="predicted"/>
<dbReference type="PANTHER" id="PTHR42896">
    <property type="entry name" value="XYLULOSE-1,5-BISPHOSPHATE (XUBP) PHOSPHATASE"/>
    <property type="match status" value="1"/>
</dbReference>
<dbReference type="SFLD" id="SFLDG01129">
    <property type="entry name" value="C1.5:_HAD__Beta-PGM__Phosphata"/>
    <property type="match status" value="1"/>
</dbReference>
<dbReference type="SFLD" id="SFLDS00003">
    <property type="entry name" value="Haloacid_Dehalogenase"/>
    <property type="match status" value="1"/>
</dbReference>
<comment type="caution">
    <text evidence="1">The sequence shown here is derived from an EMBL/GenBank/DDBJ whole genome shotgun (WGS) entry which is preliminary data.</text>
</comment>
<accession>A0A833H509</accession>
<dbReference type="EMBL" id="WBUI01000001">
    <property type="protein sequence ID" value="KAB2935447.1"/>
    <property type="molecule type" value="Genomic_DNA"/>
</dbReference>
<keyword evidence="1" id="KW-0378">Hydrolase</keyword>
<dbReference type="PANTHER" id="PTHR42896:SF2">
    <property type="entry name" value="CBBY-LIKE PROTEIN"/>
    <property type="match status" value="1"/>
</dbReference>
<dbReference type="InterPro" id="IPR041492">
    <property type="entry name" value="HAD_2"/>
</dbReference>
<dbReference type="InterPro" id="IPR023214">
    <property type="entry name" value="HAD_sf"/>
</dbReference>
<gene>
    <name evidence="1" type="ORF">F9K24_01590</name>
</gene>
<dbReference type="SUPFAM" id="SSF56784">
    <property type="entry name" value="HAD-like"/>
    <property type="match status" value="1"/>
</dbReference>
<dbReference type="InterPro" id="IPR036412">
    <property type="entry name" value="HAD-like_sf"/>
</dbReference>